<reference evidence="1" key="1">
    <citation type="submission" date="2010-08" db="EMBL/GenBank/DDBJ databases">
        <authorList>
            <person name="Harkins D.M."/>
            <person name="Madupu R."/>
            <person name="Durkin A.S."/>
            <person name="Torralba M."/>
            <person name="Methe B."/>
            <person name="Sutton G.G."/>
            <person name="Nelson K.E."/>
        </authorList>
    </citation>
    <scope>NUCLEOTIDE SEQUENCE [LARGE SCALE GENOMIC DNA]</scope>
    <source>
        <strain evidence="1">ATCC 14266</strain>
    </source>
</reference>
<protein>
    <submittedName>
        <fullName evidence="1">Uncharacterized protein</fullName>
    </submittedName>
</protein>
<organism evidence="1 2">
    <name type="scientific">Corynebacterium matruchotii ATCC 14266</name>
    <dbReference type="NCBI Taxonomy" id="553207"/>
    <lineage>
        <taxon>Bacteria</taxon>
        <taxon>Bacillati</taxon>
        <taxon>Actinomycetota</taxon>
        <taxon>Actinomycetes</taxon>
        <taxon>Mycobacteriales</taxon>
        <taxon>Corynebacteriaceae</taxon>
        <taxon>Corynebacterium</taxon>
    </lineage>
</organism>
<gene>
    <name evidence="1" type="ORF">HMPREF0299_7108</name>
</gene>
<evidence type="ECO:0000313" key="2">
    <source>
        <dbReference type="Proteomes" id="UP000004218"/>
    </source>
</evidence>
<evidence type="ECO:0000313" key="1">
    <source>
        <dbReference type="EMBL" id="EFM48780.1"/>
    </source>
</evidence>
<dbReference type="AlphaFoldDB" id="E0DGV4"/>
<name>E0DGV4_9CORY</name>
<keyword evidence="2" id="KW-1185">Reference proteome</keyword>
<dbReference type="EMBL" id="ACSH02000005">
    <property type="protein sequence ID" value="EFM48780.1"/>
    <property type="molecule type" value="Genomic_DNA"/>
</dbReference>
<accession>E0DGV4</accession>
<dbReference type="Proteomes" id="UP000004218">
    <property type="component" value="Unassembled WGS sequence"/>
</dbReference>
<proteinExistence type="predicted"/>
<dbReference type="STRING" id="553207.HMPREF0299_7108"/>
<comment type="caution">
    <text evidence="1">The sequence shown here is derived from an EMBL/GenBank/DDBJ whole genome shotgun (WGS) entry which is preliminary data.</text>
</comment>
<sequence>MVADPTTSLGVLPCAAHPPCPPQLVDATPPHTTTVCPALTAASPPPHLGVLQQFCGSLVA</sequence>